<dbReference type="AlphaFoldDB" id="A0A9W8DXB5"/>
<evidence type="ECO:0000256" key="2">
    <source>
        <dbReference type="ARBA" id="ARBA00009877"/>
    </source>
</evidence>
<feature type="transmembrane region" description="Helical" evidence="7">
    <location>
        <begin position="209"/>
        <end position="229"/>
    </location>
</feature>
<accession>A0A9W8DXB5</accession>
<comment type="caution">
    <text evidence="9">The sequence shown here is derived from an EMBL/GenBank/DDBJ whole genome shotgun (WGS) entry which is preliminary data.</text>
</comment>
<dbReference type="InterPro" id="IPR028055">
    <property type="entry name" value="YidC/Oxa/ALB_C"/>
</dbReference>
<evidence type="ECO:0000256" key="4">
    <source>
        <dbReference type="ARBA" id="ARBA00022989"/>
    </source>
</evidence>
<comment type="subcellular location">
    <subcellularLocation>
        <location evidence="1 6">Membrane</location>
        <topology evidence="1 6">Multi-pass membrane protein</topology>
    </subcellularLocation>
</comment>
<organism evidence="9 10">
    <name type="scientific">Tieghemiomyces parasiticus</name>
    <dbReference type="NCBI Taxonomy" id="78921"/>
    <lineage>
        <taxon>Eukaryota</taxon>
        <taxon>Fungi</taxon>
        <taxon>Fungi incertae sedis</taxon>
        <taxon>Zoopagomycota</taxon>
        <taxon>Kickxellomycotina</taxon>
        <taxon>Dimargaritomycetes</taxon>
        <taxon>Dimargaritales</taxon>
        <taxon>Dimargaritaceae</taxon>
        <taxon>Tieghemiomyces</taxon>
    </lineage>
</organism>
<comment type="similarity">
    <text evidence="2 6">Belongs to the OXA1/ALB3/YidC family.</text>
</comment>
<dbReference type="OrthoDB" id="2148490at2759"/>
<sequence length="371" mass="41375">MSWLTRPVLARAIRLPTPLRSSLRPIPHFSHPQTVSPIGIAGQSHRAFSAARTAFSPPLSTSSNGNPAMAVAHHTPADPGAIGIPTDTWQLDPEAAYHAYANIPFIFEVVQGLLVVVHNNGVPWWATFIVGAVALRTTIAPIAIYQQQAIGRQLKLQPVVKLLGDSLKYTLRETGRHKGWGYDRYKRELSKEFSNRVVQMYMRNNCSPLFRMVLPFVQIPIFAAVSFTIRRMCGQPLPWFDTVDHLPPVAGLATEGVLWFTDLLVPDPTFILPIVLGVTHLVNIQLNLSLRSQGVPLPKYYPYLINGFRGLAVLMTYVATQIPAALCLYWTTSALFSTGLNFAFRSVRIRRLFRIYTPDKSVAFPRKPSPV</sequence>
<dbReference type="Proteomes" id="UP001150569">
    <property type="component" value="Unassembled WGS sequence"/>
</dbReference>
<keyword evidence="3 6" id="KW-0812">Transmembrane</keyword>
<evidence type="ECO:0000259" key="8">
    <source>
        <dbReference type="Pfam" id="PF02096"/>
    </source>
</evidence>
<evidence type="ECO:0000256" key="7">
    <source>
        <dbReference type="SAM" id="Phobius"/>
    </source>
</evidence>
<name>A0A9W8DXB5_9FUNG</name>
<protein>
    <recommendedName>
        <fullName evidence="8">Membrane insertase YidC/Oxa/ALB C-terminal domain-containing protein</fullName>
    </recommendedName>
</protein>
<evidence type="ECO:0000256" key="5">
    <source>
        <dbReference type="ARBA" id="ARBA00023136"/>
    </source>
</evidence>
<dbReference type="GO" id="GO:0005743">
    <property type="term" value="C:mitochondrial inner membrane"/>
    <property type="evidence" value="ECO:0007669"/>
    <property type="project" value="TreeGrafter"/>
</dbReference>
<dbReference type="GO" id="GO:0033617">
    <property type="term" value="P:mitochondrial respiratory chain complex IV assembly"/>
    <property type="evidence" value="ECO:0007669"/>
    <property type="project" value="TreeGrafter"/>
</dbReference>
<keyword evidence="4 7" id="KW-1133">Transmembrane helix</keyword>
<feature type="domain" description="Membrane insertase YidC/Oxa/ALB C-terminal" evidence="8">
    <location>
        <begin position="124"/>
        <end position="343"/>
    </location>
</feature>
<evidence type="ECO:0000256" key="6">
    <source>
        <dbReference type="RuleBase" id="RU003945"/>
    </source>
</evidence>
<keyword evidence="10" id="KW-1185">Reference proteome</keyword>
<dbReference type="InterPro" id="IPR001708">
    <property type="entry name" value="YidC/ALB3/OXA1/COX18"/>
</dbReference>
<keyword evidence="5 7" id="KW-0472">Membrane</keyword>
<proteinExistence type="inferred from homology"/>
<dbReference type="Pfam" id="PF02096">
    <property type="entry name" value="60KD_IMP"/>
    <property type="match status" value="1"/>
</dbReference>
<dbReference type="PANTHER" id="PTHR12428:SF65">
    <property type="entry name" value="CYTOCHROME C OXIDASE ASSEMBLY PROTEIN COX18, MITOCHONDRIAL"/>
    <property type="match status" value="1"/>
</dbReference>
<dbReference type="PANTHER" id="PTHR12428">
    <property type="entry name" value="OXA1"/>
    <property type="match status" value="1"/>
</dbReference>
<dbReference type="GO" id="GO:0032977">
    <property type="term" value="F:membrane insertase activity"/>
    <property type="evidence" value="ECO:0007669"/>
    <property type="project" value="InterPro"/>
</dbReference>
<evidence type="ECO:0000313" key="9">
    <source>
        <dbReference type="EMBL" id="KAJ1929982.1"/>
    </source>
</evidence>
<feature type="transmembrane region" description="Helical" evidence="7">
    <location>
        <begin position="323"/>
        <end position="344"/>
    </location>
</feature>
<dbReference type="EMBL" id="JANBPT010000019">
    <property type="protein sequence ID" value="KAJ1929982.1"/>
    <property type="molecule type" value="Genomic_DNA"/>
</dbReference>
<evidence type="ECO:0000256" key="1">
    <source>
        <dbReference type="ARBA" id="ARBA00004141"/>
    </source>
</evidence>
<evidence type="ECO:0000313" key="10">
    <source>
        <dbReference type="Proteomes" id="UP001150569"/>
    </source>
</evidence>
<dbReference type="CDD" id="cd20069">
    <property type="entry name" value="5TM_Oxa1-like"/>
    <property type="match status" value="1"/>
</dbReference>
<evidence type="ECO:0000256" key="3">
    <source>
        <dbReference type="ARBA" id="ARBA00022692"/>
    </source>
</evidence>
<reference evidence="9" key="1">
    <citation type="submission" date="2022-07" db="EMBL/GenBank/DDBJ databases">
        <title>Phylogenomic reconstructions and comparative analyses of Kickxellomycotina fungi.</title>
        <authorList>
            <person name="Reynolds N.K."/>
            <person name="Stajich J.E."/>
            <person name="Barry K."/>
            <person name="Grigoriev I.V."/>
            <person name="Crous P."/>
            <person name="Smith M.E."/>
        </authorList>
    </citation>
    <scope>NUCLEOTIDE SEQUENCE</scope>
    <source>
        <strain evidence="9">RSA 861</strain>
    </source>
</reference>
<feature type="transmembrane region" description="Helical" evidence="7">
    <location>
        <begin position="124"/>
        <end position="145"/>
    </location>
</feature>
<gene>
    <name evidence="9" type="ORF">IWQ60_000711</name>
</gene>
<dbReference type="GO" id="GO:0032979">
    <property type="term" value="P:protein insertion into mitochondrial inner membrane from matrix"/>
    <property type="evidence" value="ECO:0007669"/>
    <property type="project" value="TreeGrafter"/>
</dbReference>